<dbReference type="InterPro" id="IPR022629">
    <property type="entry name" value="S-AdoMet_synt_central"/>
</dbReference>
<evidence type="ECO:0000256" key="9">
    <source>
        <dbReference type="ARBA" id="ARBA00022723"/>
    </source>
</evidence>
<evidence type="ECO:0000256" key="5">
    <source>
        <dbReference type="ARBA" id="ARBA00022563"/>
    </source>
</evidence>
<dbReference type="Pfam" id="PF02773">
    <property type="entry name" value="S-AdoMet_synt_C"/>
    <property type="match status" value="1"/>
</dbReference>
<evidence type="ECO:0000259" key="23">
    <source>
        <dbReference type="PROSITE" id="PS50200"/>
    </source>
</evidence>
<sequence>LLVIMQKASKAKEPSSTWYADIPSKLITWLPSDLFSNFWNNRKKETEKSSEWIEGNRRHSDSLDLQHFGNVEGLIPTGKRNPGAGHAFVEVQLTHLTWCDKCGDFIWSLFRQAIRCEICHYTCHYKCRSLVTLDCRSVSDSLSSKSTELTLLSSSGVSFDAKCSTDHLYDEVLNLDEEDQYEECYEGPVSLHELSEYKLSATGPNLLDLIVNYNEKAGGLTMTLMKEPYFFIQDDNATTYRGFIKILINFTRPVNTVDILNQPSCYDITMDGDVMISGGSSKRLTLTSFYLPRNCVKTLHISSDTTTQEMIVSMLKKFHIVDNPRKFAFYERDLQSGKTLQAKLRRIPDDACPLEIALLWGPLTNKRFVLQENETGEIMWDSFEIPELNNFLKILEIEENQYVDQIREYYGNYRLHLQREIQKREEMQCVDASDGILLEFCLFKILKNCCVNTSFTIKDRIKIDYVNLLKMISSKSENETVKAYSCEIGSCSQTDGKMQMPTVRLALTVLAVGFGTSFQYYSNSVVNNAVDVSKRWINTTRINDGQSALDESSFVRAWSLATTLLQLGAVMSSFVTQAAAERLGRRRSLMVTSCISALAALLTVWSILWSNYEAFLIGRFVYGLGLGCGVGLASLFLCEIAPSSLRGTCCAVQQLFVGLGNLTALLVTVPQLLGNERLLWLAFGLPLFPSLIQLLVLSLSHDSPRHLLLSRGDQPAASRAARFYLGSSAACGSELIQLEVIQRVSMGELFRNVQCRRMLVIALAVTFGIQFSGIGPIMVFSKTMLTDAGVDDFTSRWATVGLGFCNFLAPLPAMAMMQRVGRRPMLLSGFTVCAFCLTTISVLVHFANHYASKTVLLAAVPCLYVYQIGFSLAASVGWTFPAELFSQRHRSAALTVVCVIKLSLSVFLLKMEPPVEAEINAEDHYVAYNSRYSLECGQDDVDTFLFTSESVGIGHPDKLCDQVSDAVLDAHLTVDPNAKVACETVTKTGMIMLLGEISSTATVDYHNIVRRVVKKIGFDDSSKGFDYKTCNVLVALEQQSPEISAGVHLNRDDEHLGAGDQKISYSIVWILVIGFSNFTTYLGLMFGYATDETEECMPLSLALAHKMNNLYRTLRERKILWWARPDSKSQVTVEYKFDRGACIPQRIHSVIMSCQHHQDISIEELRSQVMEFIIKPVIPQKYLDDRTIYHLNPCGSFVLGGPLGDAGLTGRKIIVDTYGGWGAHGGGAFSGKDASKVDRSAAYAARWIAKSLVKAGLCKRCLVQISYAIGIAEPVSVTIFSYGTSSLSERDLLEVVDKNFDLRPGKIIKELNLRRPIYEKTAENGHFGHDEFPWEKPKKLILPPHLVEKVQHSDNIITVNEECLNGMNA</sequence>
<dbReference type="Pfam" id="PF02772">
    <property type="entry name" value="S-AdoMet_synt_M"/>
    <property type="match status" value="1"/>
</dbReference>
<dbReference type="InterPro" id="IPR022628">
    <property type="entry name" value="S-AdoMet_synt_N"/>
</dbReference>
<evidence type="ECO:0000256" key="17">
    <source>
        <dbReference type="ARBA" id="ARBA00023212"/>
    </source>
</evidence>
<keyword evidence="12 19" id="KW-0067">ATP-binding</keyword>
<dbReference type="InterPro" id="IPR005829">
    <property type="entry name" value="Sugar_transporter_CS"/>
</dbReference>
<dbReference type="PROSITE" id="PS00377">
    <property type="entry name" value="ADOMET_SYNTHASE_2"/>
    <property type="match status" value="1"/>
</dbReference>
<evidence type="ECO:0000256" key="3">
    <source>
        <dbReference type="ARBA" id="ARBA00005224"/>
    </source>
</evidence>
<keyword evidence="6 19" id="KW-0808">Transferase</keyword>
<keyword evidence="15 21" id="KW-1133">Transmembrane helix</keyword>
<dbReference type="SMART" id="SM00109">
    <property type="entry name" value="C1"/>
    <property type="match status" value="1"/>
</dbReference>
<dbReference type="InterPro" id="IPR036259">
    <property type="entry name" value="MFS_trans_sf"/>
</dbReference>
<evidence type="ECO:0000256" key="4">
    <source>
        <dbReference type="ARBA" id="ARBA00009685"/>
    </source>
</evidence>
<dbReference type="FunFam" id="3.30.300.10:FF:000004">
    <property type="entry name" value="S-adenosylmethionine synthase"/>
    <property type="match status" value="1"/>
</dbReference>
<dbReference type="OrthoDB" id="5852090at2759"/>
<keyword evidence="27" id="KW-1185">Reference proteome</keyword>
<feature type="transmembrane region" description="Helical" evidence="21">
    <location>
        <begin position="620"/>
        <end position="638"/>
    </location>
</feature>
<dbReference type="GO" id="GO:0007165">
    <property type="term" value="P:signal transduction"/>
    <property type="evidence" value="ECO:0007669"/>
    <property type="project" value="InterPro"/>
</dbReference>
<feature type="domain" description="SARAH" evidence="25">
    <location>
        <begin position="377"/>
        <end position="424"/>
    </location>
</feature>
<evidence type="ECO:0000256" key="1">
    <source>
        <dbReference type="ARBA" id="ARBA00004141"/>
    </source>
</evidence>
<dbReference type="GO" id="GO:0006730">
    <property type="term" value="P:one-carbon metabolic process"/>
    <property type="evidence" value="ECO:0007669"/>
    <property type="project" value="UniProtKB-KW"/>
</dbReference>
<comment type="subcellular location">
    <subcellularLocation>
        <location evidence="2">Cytoplasm</location>
        <location evidence="2">Cytoskeleton</location>
    </subcellularLocation>
    <subcellularLocation>
        <location evidence="1">Membrane</location>
        <topology evidence="1">Multi-pass membrane protein</topology>
    </subcellularLocation>
</comment>
<feature type="non-terminal residue" evidence="26">
    <location>
        <position position="1"/>
    </location>
</feature>
<evidence type="ECO:0000259" key="25">
    <source>
        <dbReference type="PROSITE" id="PS50951"/>
    </source>
</evidence>
<evidence type="ECO:0000256" key="19">
    <source>
        <dbReference type="RuleBase" id="RU000541"/>
    </source>
</evidence>
<dbReference type="SUPFAM" id="SSF103473">
    <property type="entry name" value="MFS general substrate transporter"/>
    <property type="match status" value="1"/>
</dbReference>
<evidence type="ECO:0000256" key="16">
    <source>
        <dbReference type="ARBA" id="ARBA00023136"/>
    </source>
</evidence>
<keyword evidence="7 21" id="KW-0812">Transmembrane</keyword>
<dbReference type="PROSITE" id="PS50081">
    <property type="entry name" value="ZF_DAG_PE_2"/>
    <property type="match status" value="1"/>
</dbReference>
<feature type="transmembrane region" description="Helical" evidence="21">
    <location>
        <begin position="793"/>
        <end position="813"/>
    </location>
</feature>
<keyword evidence="17" id="KW-0206">Cytoskeleton</keyword>
<keyword evidence="11" id="KW-0862">Zinc</keyword>
<dbReference type="UniPathway" id="UPA00315">
    <property type="reaction ID" value="UER00080"/>
</dbReference>
<dbReference type="CDD" id="cd21885">
    <property type="entry name" value="SARAH_RASSF1-like"/>
    <property type="match status" value="1"/>
</dbReference>
<feature type="transmembrane region" description="Helical" evidence="21">
    <location>
        <begin position="759"/>
        <end position="781"/>
    </location>
</feature>
<dbReference type="GO" id="GO:0006556">
    <property type="term" value="P:S-adenosylmethionine biosynthetic process"/>
    <property type="evidence" value="ECO:0007669"/>
    <property type="project" value="UniProtKB-UniPathway"/>
</dbReference>
<comment type="similarity">
    <text evidence="4 20">Belongs to the AdoMet synthase family.</text>
</comment>
<evidence type="ECO:0000256" key="18">
    <source>
        <dbReference type="ARBA" id="ARBA00048344"/>
    </source>
</evidence>
<keyword evidence="5 19" id="KW-0554">One-carbon metabolism</keyword>
<evidence type="ECO:0000256" key="11">
    <source>
        <dbReference type="ARBA" id="ARBA00022833"/>
    </source>
</evidence>
<dbReference type="CDD" id="cd01778">
    <property type="entry name" value="RA_RASSF1_like"/>
    <property type="match status" value="1"/>
</dbReference>
<dbReference type="GO" id="GO:0005524">
    <property type="term" value="F:ATP binding"/>
    <property type="evidence" value="ECO:0007669"/>
    <property type="project" value="UniProtKB-KW"/>
</dbReference>
<evidence type="ECO:0000256" key="8">
    <source>
        <dbReference type="ARBA" id="ARBA00022701"/>
    </source>
</evidence>
<dbReference type="InterPro" id="IPR029071">
    <property type="entry name" value="Ubiquitin-like_domsf"/>
</dbReference>
<evidence type="ECO:0000256" key="21">
    <source>
        <dbReference type="SAM" id="Phobius"/>
    </source>
</evidence>
<organism evidence="26 27">
    <name type="scientific">Trichinella patagoniensis</name>
    <dbReference type="NCBI Taxonomy" id="990121"/>
    <lineage>
        <taxon>Eukaryota</taxon>
        <taxon>Metazoa</taxon>
        <taxon>Ecdysozoa</taxon>
        <taxon>Nematoda</taxon>
        <taxon>Enoplea</taxon>
        <taxon>Dorylaimia</taxon>
        <taxon>Trichinellida</taxon>
        <taxon>Trichinellidae</taxon>
        <taxon>Trichinella</taxon>
    </lineage>
</organism>
<protein>
    <recommendedName>
        <fullName evidence="19">S-adenosylmethionine synthase</fullName>
        <ecNumber evidence="19">2.5.1.6</ecNumber>
    </recommendedName>
</protein>
<dbReference type="Gene3D" id="3.30.300.10">
    <property type="match status" value="3"/>
</dbReference>
<comment type="function">
    <text evidence="19">Catalyzes the formation of S-adenosylmethionine from methionine and ATP.</text>
</comment>
<dbReference type="Proteomes" id="UP000054783">
    <property type="component" value="Unassembled WGS sequence"/>
</dbReference>
<dbReference type="NCBIfam" id="TIGR01034">
    <property type="entry name" value="metK"/>
    <property type="match status" value="1"/>
</dbReference>
<dbReference type="Gene3D" id="1.20.5.110">
    <property type="match status" value="1"/>
</dbReference>
<dbReference type="EMBL" id="JYDQ01000225">
    <property type="protein sequence ID" value="KRY10580.1"/>
    <property type="molecule type" value="Genomic_DNA"/>
</dbReference>
<dbReference type="GO" id="GO:0022857">
    <property type="term" value="F:transmembrane transporter activity"/>
    <property type="evidence" value="ECO:0007669"/>
    <property type="project" value="InterPro"/>
</dbReference>
<accession>A0A0V0ZDF8</accession>
<dbReference type="Gene3D" id="3.10.20.90">
    <property type="entry name" value="Phosphatidylinositol 3-kinase Catalytic Subunit, Chain A, domain 1"/>
    <property type="match status" value="1"/>
</dbReference>
<comment type="cofactor">
    <cofactor evidence="19">
        <name>Mg(2+)</name>
        <dbReference type="ChEBI" id="CHEBI:18420"/>
    </cofactor>
    <text evidence="19">Binds 2 magnesium ions per subunit. The magnesium ions interact primarily with the substrate.</text>
</comment>
<keyword evidence="16 21" id="KW-0472">Membrane</keyword>
<feature type="transmembrane region" description="Helical" evidence="21">
    <location>
        <begin position="588"/>
        <end position="608"/>
    </location>
</feature>
<dbReference type="InterPro" id="IPR022636">
    <property type="entry name" value="S-AdoMet_synthetase_sfam"/>
</dbReference>
<feature type="domain" description="Phorbol-ester/DAG-type" evidence="22">
    <location>
        <begin position="85"/>
        <end position="135"/>
    </location>
</feature>
<evidence type="ECO:0000256" key="20">
    <source>
        <dbReference type="RuleBase" id="RU004462"/>
    </source>
</evidence>
<dbReference type="HAMAP" id="MF_00086">
    <property type="entry name" value="S_AdoMet_synth1"/>
    <property type="match status" value="1"/>
</dbReference>
<evidence type="ECO:0000259" key="22">
    <source>
        <dbReference type="PROSITE" id="PS50081"/>
    </source>
</evidence>
<evidence type="ECO:0000256" key="2">
    <source>
        <dbReference type="ARBA" id="ARBA00004245"/>
    </source>
</evidence>
<dbReference type="Pfam" id="PF00438">
    <property type="entry name" value="S-AdoMet_synt_N"/>
    <property type="match status" value="1"/>
</dbReference>
<dbReference type="InterPro" id="IPR022631">
    <property type="entry name" value="ADOMET_SYNTHASE_CS"/>
</dbReference>
<keyword evidence="9 19" id="KW-0479">Metal-binding</keyword>
<evidence type="ECO:0000256" key="14">
    <source>
        <dbReference type="ARBA" id="ARBA00022958"/>
    </source>
</evidence>
<name>A0A0V0ZDF8_9BILA</name>
<dbReference type="InterPro" id="IPR011524">
    <property type="entry name" value="SARAH_dom"/>
</dbReference>
<dbReference type="GO" id="GO:0005874">
    <property type="term" value="C:microtubule"/>
    <property type="evidence" value="ECO:0007669"/>
    <property type="project" value="UniProtKB-KW"/>
</dbReference>
<keyword evidence="10 19" id="KW-0547">Nucleotide-binding</keyword>
<gene>
    <name evidence="26" type="primary">SLC2A14</name>
    <name evidence="26" type="ORF">T12_2899</name>
</gene>
<dbReference type="SUPFAM" id="SSF57889">
    <property type="entry name" value="Cysteine-rich domain"/>
    <property type="match status" value="1"/>
</dbReference>
<feature type="transmembrane region" description="Helical" evidence="21">
    <location>
        <begin position="557"/>
        <end position="576"/>
    </location>
</feature>
<comment type="catalytic activity">
    <reaction evidence="18 19">
        <text>L-methionine + ATP + H2O = S-adenosyl-L-methionine + phosphate + diphosphate</text>
        <dbReference type="Rhea" id="RHEA:21080"/>
        <dbReference type="ChEBI" id="CHEBI:15377"/>
        <dbReference type="ChEBI" id="CHEBI:30616"/>
        <dbReference type="ChEBI" id="CHEBI:33019"/>
        <dbReference type="ChEBI" id="CHEBI:43474"/>
        <dbReference type="ChEBI" id="CHEBI:57844"/>
        <dbReference type="ChEBI" id="CHEBI:59789"/>
        <dbReference type="EC" id="2.5.1.6"/>
    </reaction>
</comment>
<dbReference type="InterPro" id="IPR020846">
    <property type="entry name" value="MFS_dom"/>
</dbReference>
<evidence type="ECO:0000256" key="6">
    <source>
        <dbReference type="ARBA" id="ARBA00022679"/>
    </source>
</evidence>
<feature type="transmembrane region" description="Helical" evidence="21">
    <location>
        <begin position="679"/>
        <end position="699"/>
    </location>
</feature>
<dbReference type="PROSITE" id="PS50951">
    <property type="entry name" value="SARAH"/>
    <property type="match status" value="1"/>
</dbReference>
<dbReference type="SUPFAM" id="SSF55973">
    <property type="entry name" value="S-adenosylmethionine synthetase"/>
    <property type="match status" value="3"/>
</dbReference>
<feature type="transmembrane region" description="Helical" evidence="21">
    <location>
        <begin position="825"/>
        <end position="846"/>
    </location>
</feature>
<dbReference type="SUPFAM" id="SSF54236">
    <property type="entry name" value="Ubiquitin-like"/>
    <property type="match status" value="1"/>
</dbReference>
<dbReference type="SMART" id="SM00314">
    <property type="entry name" value="RA"/>
    <property type="match status" value="1"/>
</dbReference>
<dbReference type="PROSITE" id="PS50200">
    <property type="entry name" value="RA"/>
    <property type="match status" value="1"/>
</dbReference>
<dbReference type="InterPro" id="IPR000159">
    <property type="entry name" value="RA_dom"/>
</dbReference>
<dbReference type="PROSITE" id="PS00217">
    <property type="entry name" value="SUGAR_TRANSPORT_2"/>
    <property type="match status" value="1"/>
</dbReference>
<evidence type="ECO:0000313" key="26">
    <source>
        <dbReference type="EMBL" id="KRY10580.1"/>
    </source>
</evidence>
<evidence type="ECO:0000256" key="15">
    <source>
        <dbReference type="ARBA" id="ARBA00022989"/>
    </source>
</evidence>
<keyword evidence="14 19" id="KW-0630">Potassium</keyword>
<dbReference type="GO" id="GO:0046872">
    <property type="term" value="F:metal ion binding"/>
    <property type="evidence" value="ECO:0007669"/>
    <property type="project" value="UniProtKB-KW"/>
</dbReference>
<dbReference type="GO" id="GO:0004478">
    <property type="term" value="F:methionine adenosyltransferase activity"/>
    <property type="evidence" value="ECO:0007669"/>
    <property type="project" value="UniProtKB-EC"/>
</dbReference>
<dbReference type="InterPro" id="IPR005828">
    <property type="entry name" value="MFS_sugar_transport-like"/>
</dbReference>
<dbReference type="Pfam" id="PF00788">
    <property type="entry name" value="RA"/>
    <property type="match status" value="1"/>
</dbReference>
<dbReference type="Pfam" id="PF16517">
    <property type="entry name" value="Nore1-SARAH"/>
    <property type="match status" value="1"/>
</dbReference>
<dbReference type="GO" id="GO:0016020">
    <property type="term" value="C:membrane"/>
    <property type="evidence" value="ECO:0007669"/>
    <property type="project" value="UniProtKB-SubCell"/>
</dbReference>
<evidence type="ECO:0000259" key="24">
    <source>
        <dbReference type="PROSITE" id="PS50850"/>
    </source>
</evidence>
<dbReference type="PROSITE" id="PS00479">
    <property type="entry name" value="ZF_DAG_PE_1"/>
    <property type="match status" value="1"/>
</dbReference>
<feature type="transmembrane region" description="Helical" evidence="21">
    <location>
        <begin position="858"/>
        <end position="880"/>
    </location>
</feature>
<dbReference type="Pfam" id="PF00130">
    <property type="entry name" value="C1_1"/>
    <property type="match status" value="1"/>
</dbReference>
<evidence type="ECO:0000256" key="7">
    <source>
        <dbReference type="ARBA" id="ARBA00022692"/>
    </source>
</evidence>
<feature type="domain" description="Major facilitator superfamily (MFS) profile" evidence="24">
    <location>
        <begin position="508"/>
        <end position="951"/>
    </location>
</feature>
<dbReference type="InterPro" id="IPR002219">
    <property type="entry name" value="PKC_DAG/PE"/>
</dbReference>
<dbReference type="FunFam" id="3.30.300.10:FF:000003">
    <property type="entry name" value="S-adenosylmethionine synthase"/>
    <property type="match status" value="1"/>
</dbReference>
<dbReference type="InterPro" id="IPR022630">
    <property type="entry name" value="S-AdoMet_synt_C"/>
</dbReference>
<comment type="pathway">
    <text evidence="3 19">Amino-acid biosynthesis; S-adenosyl-L-methionine biosynthesis; S-adenosyl-L-methionine from L-methionine: step 1/1.</text>
</comment>
<evidence type="ECO:0000256" key="12">
    <source>
        <dbReference type="ARBA" id="ARBA00022840"/>
    </source>
</evidence>
<evidence type="ECO:0000313" key="27">
    <source>
        <dbReference type="Proteomes" id="UP000054783"/>
    </source>
</evidence>
<comment type="cofactor">
    <cofactor evidence="19">
        <name>K(+)</name>
        <dbReference type="ChEBI" id="CHEBI:29103"/>
    </cofactor>
    <text evidence="19">Binds 1 potassium ion per subunit. The potassium ion interacts primarily with the substrate.</text>
</comment>
<dbReference type="Gene3D" id="3.30.60.20">
    <property type="match status" value="1"/>
</dbReference>
<dbReference type="CDD" id="cd20885">
    <property type="entry name" value="C1_RASSF1"/>
    <property type="match status" value="1"/>
</dbReference>
<evidence type="ECO:0000256" key="10">
    <source>
        <dbReference type="ARBA" id="ARBA00022741"/>
    </source>
</evidence>
<dbReference type="EC" id="2.5.1.6" evidence="19"/>
<keyword evidence="13 19" id="KW-0460">Magnesium</keyword>
<dbReference type="InterPro" id="IPR046349">
    <property type="entry name" value="C1-like_sf"/>
</dbReference>
<keyword evidence="17" id="KW-0963">Cytoplasm</keyword>
<comment type="caution">
    <text evidence="26">The sequence shown here is derived from an EMBL/GenBank/DDBJ whole genome shotgun (WGS) entry which is preliminary data.</text>
</comment>
<dbReference type="Gene3D" id="1.20.1250.20">
    <property type="entry name" value="MFS general substrate transporter like domains"/>
    <property type="match status" value="1"/>
</dbReference>
<reference evidence="26 27" key="1">
    <citation type="submission" date="2015-01" db="EMBL/GenBank/DDBJ databases">
        <title>Evolution of Trichinella species and genotypes.</title>
        <authorList>
            <person name="Korhonen P.K."/>
            <person name="Edoardo P."/>
            <person name="Giuseppe L.R."/>
            <person name="Gasser R.B."/>
        </authorList>
    </citation>
    <scope>NUCLEOTIDE SEQUENCE [LARGE SCALE GENOMIC DNA]</scope>
    <source>
        <strain evidence="26">ISS2496</strain>
    </source>
</reference>
<feature type="domain" description="Ras-associating" evidence="23">
    <location>
        <begin position="287"/>
        <end position="375"/>
    </location>
</feature>
<dbReference type="CDD" id="cd18079">
    <property type="entry name" value="S-AdoMet_synt"/>
    <property type="match status" value="1"/>
</dbReference>
<keyword evidence="8" id="KW-0493">Microtubule</keyword>
<dbReference type="InterPro" id="IPR002133">
    <property type="entry name" value="S-AdoMet_synthetase"/>
</dbReference>
<dbReference type="PROSITE" id="PS50850">
    <property type="entry name" value="MFS"/>
    <property type="match status" value="1"/>
</dbReference>
<proteinExistence type="inferred from homology"/>
<dbReference type="Pfam" id="PF00083">
    <property type="entry name" value="Sugar_tr"/>
    <property type="match status" value="1"/>
</dbReference>
<feature type="transmembrane region" description="Helical" evidence="21">
    <location>
        <begin position="650"/>
        <end position="673"/>
    </location>
</feature>
<dbReference type="PANTHER" id="PTHR11964">
    <property type="entry name" value="S-ADENOSYLMETHIONINE SYNTHETASE"/>
    <property type="match status" value="1"/>
</dbReference>
<evidence type="ECO:0000256" key="13">
    <source>
        <dbReference type="ARBA" id="ARBA00022842"/>
    </source>
</evidence>